<feature type="non-terminal residue" evidence="1">
    <location>
        <position position="497"/>
    </location>
</feature>
<dbReference type="EMBL" id="KL142367">
    <property type="protein sequence ID" value="KDR84812.1"/>
    <property type="molecule type" value="Genomic_DNA"/>
</dbReference>
<accession>A0A067TR64</accession>
<gene>
    <name evidence="1" type="ORF">GALMADRAFT_233195</name>
</gene>
<organism evidence="1 2">
    <name type="scientific">Galerina marginata (strain CBS 339.88)</name>
    <dbReference type="NCBI Taxonomy" id="685588"/>
    <lineage>
        <taxon>Eukaryota</taxon>
        <taxon>Fungi</taxon>
        <taxon>Dikarya</taxon>
        <taxon>Basidiomycota</taxon>
        <taxon>Agaricomycotina</taxon>
        <taxon>Agaricomycetes</taxon>
        <taxon>Agaricomycetidae</taxon>
        <taxon>Agaricales</taxon>
        <taxon>Agaricineae</taxon>
        <taxon>Strophariaceae</taxon>
        <taxon>Galerina</taxon>
    </lineage>
</organism>
<dbReference type="Proteomes" id="UP000027222">
    <property type="component" value="Unassembled WGS sequence"/>
</dbReference>
<sequence length="497" mass="54233">MTVSEGGALTASGSGTIVLQVHEIQSEIKPFIEQLIRHAMLENWTMLLSDPHNNTLILALTGPSHPVHAVVIPLWPSDYMASSLRLDLAKMVNALGNGTIKEFVLFSPFKRHLHYFSPPGKEVPENQKLLLKVDPSGADFTLSAVYKLRKYLTNKKNQKNWGAIILTPYNIVSPPFFADGPPSPHLGRADLKPMFSTSLDILLPSNAGNENAIEDSNNVNEHLEDSAVDEKQYPYPSSGPIKSTPPRDILSLFQSWLGVFLRLFFRIFWSHIIPFGIIRNVRSPKATVDDPKIEDSDDDLIAPTETRDVQLDEHAPDPPIPHQIGVQTTITTASENGDTCQDTKVSGSTLLEDMDSGTKNILSSGASHAPDNPEAEEILYVELVYNQDDTPLGRSTAAIMVMPSSNDSFAIANGDPIGISSTSGPGLSDGLGQAIRFLDGSSPQCTVSKIDIFFYDGWTKKGRVQGTDYCDLLQYELEWGDMTKGSVISISSPAGSS</sequence>
<proteinExistence type="predicted"/>
<dbReference type="HOGENOM" id="CLU_549307_0_0_1"/>
<keyword evidence="2" id="KW-1185">Reference proteome</keyword>
<dbReference type="OrthoDB" id="3178019at2759"/>
<evidence type="ECO:0000313" key="2">
    <source>
        <dbReference type="Proteomes" id="UP000027222"/>
    </source>
</evidence>
<reference evidence="2" key="1">
    <citation type="journal article" date="2014" name="Proc. Natl. Acad. Sci. U.S.A.">
        <title>Extensive sampling of basidiomycete genomes demonstrates inadequacy of the white-rot/brown-rot paradigm for wood decay fungi.</title>
        <authorList>
            <person name="Riley R."/>
            <person name="Salamov A.A."/>
            <person name="Brown D.W."/>
            <person name="Nagy L.G."/>
            <person name="Floudas D."/>
            <person name="Held B.W."/>
            <person name="Levasseur A."/>
            <person name="Lombard V."/>
            <person name="Morin E."/>
            <person name="Otillar R."/>
            <person name="Lindquist E.A."/>
            <person name="Sun H."/>
            <person name="LaButti K.M."/>
            <person name="Schmutz J."/>
            <person name="Jabbour D."/>
            <person name="Luo H."/>
            <person name="Baker S.E."/>
            <person name="Pisabarro A.G."/>
            <person name="Walton J.D."/>
            <person name="Blanchette R.A."/>
            <person name="Henrissat B."/>
            <person name="Martin F."/>
            <person name="Cullen D."/>
            <person name="Hibbett D.S."/>
            <person name="Grigoriev I.V."/>
        </authorList>
    </citation>
    <scope>NUCLEOTIDE SEQUENCE [LARGE SCALE GENOMIC DNA]</scope>
    <source>
        <strain evidence="2">CBS 339.88</strain>
    </source>
</reference>
<evidence type="ECO:0000313" key="1">
    <source>
        <dbReference type="EMBL" id="KDR84812.1"/>
    </source>
</evidence>
<protein>
    <submittedName>
        <fullName evidence="1">Uncharacterized protein</fullName>
    </submittedName>
</protein>
<name>A0A067TR64_GALM3</name>
<dbReference type="AlphaFoldDB" id="A0A067TR64"/>